<reference evidence="3" key="1">
    <citation type="submission" date="2016-10" db="EMBL/GenBank/DDBJ databases">
        <authorList>
            <person name="Varghese N."/>
            <person name="Submissions S."/>
        </authorList>
    </citation>
    <scope>NUCLEOTIDE SEQUENCE [LARGE SCALE GENOMIC DNA]</scope>
    <source>
        <strain evidence="3">DSM 18130</strain>
    </source>
</reference>
<dbReference type="STRING" id="332999.SAMN04488511_11030"/>
<evidence type="ECO:0000313" key="2">
    <source>
        <dbReference type="EMBL" id="SFA51413.1"/>
    </source>
</evidence>
<organism evidence="2 3">
    <name type="scientific">Pedobacter suwonensis</name>
    <dbReference type="NCBI Taxonomy" id="332999"/>
    <lineage>
        <taxon>Bacteria</taxon>
        <taxon>Pseudomonadati</taxon>
        <taxon>Bacteroidota</taxon>
        <taxon>Sphingobacteriia</taxon>
        <taxon>Sphingobacteriales</taxon>
        <taxon>Sphingobacteriaceae</taxon>
        <taxon>Pedobacter</taxon>
    </lineage>
</organism>
<dbReference type="AlphaFoldDB" id="A0A1I0TIN6"/>
<accession>A0A1I0TIN6</accession>
<feature type="transmembrane region" description="Helical" evidence="1">
    <location>
        <begin position="36"/>
        <end position="56"/>
    </location>
</feature>
<proteinExistence type="predicted"/>
<feature type="transmembrane region" description="Helical" evidence="1">
    <location>
        <begin position="6"/>
        <end position="29"/>
    </location>
</feature>
<evidence type="ECO:0008006" key="4">
    <source>
        <dbReference type="Google" id="ProtNLM"/>
    </source>
</evidence>
<evidence type="ECO:0000313" key="3">
    <source>
        <dbReference type="Proteomes" id="UP000198836"/>
    </source>
</evidence>
<keyword evidence="1" id="KW-0472">Membrane</keyword>
<evidence type="ECO:0000256" key="1">
    <source>
        <dbReference type="SAM" id="Phobius"/>
    </source>
</evidence>
<protein>
    <recommendedName>
        <fullName evidence="4">Fumarate hydratase</fullName>
    </recommendedName>
</protein>
<keyword evidence="1" id="KW-0812">Transmembrane</keyword>
<keyword evidence="3" id="KW-1185">Reference proteome</keyword>
<sequence length="289" mass="32392">MNSILSNLLSLMPIIPPGIVFGACCFFLLKKPSAEAILMTIGSGISLIINILYSFLMPLIMAAQNLTPTEVMKYHTIVGVISFIAGLCFAAGLLILIINTVKRIRSSTINSLKAPIITMSKSQSGLRLCYIFLFTLSILQLACSPRPNIQGKGEDFMQGVWNEDSVAYSHKLSNYTQHHFKFTCDSVYINMVTHSKVNFYEDSCYNNGIWKEYAKGVYRVKGDTLFIGATFTHANYKQKISGCYRIGRYDKNFLISKKSSDSLILESLSDQREIKLTLKEKITCVPKEL</sequence>
<feature type="transmembrane region" description="Helical" evidence="1">
    <location>
        <begin position="76"/>
        <end position="98"/>
    </location>
</feature>
<keyword evidence="1" id="KW-1133">Transmembrane helix</keyword>
<gene>
    <name evidence="2" type="ORF">SAMN04488511_11030</name>
</gene>
<name>A0A1I0TIN6_9SPHI</name>
<dbReference type="Proteomes" id="UP000198836">
    <property type="component" value="Unassembled WGS sequence"/>
</dbReference>
<dbReference type="RefSeq" id="WP_244278812.1">
    <property type="nucleotide sequence ID" value="NZ_FOJM01000010.1"/>
</dbReference>
<dbReference type="EMBL" id="FOJM01000010">
    <property type="protein sequence ID" value="SFA51413.1"/>
    <property type="molecule type" value="Genomic_DNA"/>
</dbReference>